<evidence type="ECO:0000313" key="2">
    <source>
        <dbReference type="Proteomes" id="UP000403266"/>
    </source>
</evidence>
<accession>A0A5N7MNL2</accession>
<reference evidence="1 2" key="1">
    <citation type="journal article" date="2019" name="Syst. Appl. Microbiol.">
        <title>Microvirga tunisiensis sp. nov., a root nodule symbiotic bacterium isolated from Lupinus micranthus and L. luteus grown in Northern Tunisia.</title>
        <authorList>
            <person name="Msaddak A."/>
            <person name="Rejili M."/>
            <person name="Duran D."/>
            <person name="Mars M."/>
            <person name="Palacios J.M."/>
            <person name="Ruiz-Argueso T."/>
            <person name="Rey L."/>
            <person name="Imperial J."/>
        </authorList>
    </citation>
    <scope>NUCLEOTIDE SEQUENCE [LARGE SCALE GENOMIC DNA]</scope>
    <source>
        <strain evidence="1 2">Lmie10</strain>
    </source>
</reference>
<gene>
    <name evidence="1" type="ORF">FS320_25635</name>
</gene>
<dbReference type="EMBL" id="VOSK01000145">
    <property type="protein sequence ID" value="MPR28438.1"/>
    <property type="molecule type" value="Genomic_DNA"/>
</dbReference>
<protein>
    <submittedName>
        <fullName evidence="1">Uncharacterized protein</fullName>
    </submittedName>
</protein>
<keyword evidence="2" id="KW-1185">Reference proteome</keyword>
<evidence type="ECO:0000313" key="1">
    <source>
        <dbReference type="EMBL" id="MPR28438.1"/>
    </source>
</evidence>
<sequence>MIMLNGENSFRSARTASSYICRGGYLSLSDETIIAARIEEVADWSKNVCQSLRAEKGWIMDIYLLKQEKGKA</sequence>
<dbReference type="RefSeq" id="WP_152714730.1">
    <property type="nucleotide sequence ID" value="NZ_VOSJ01000145.1"/>
</dbReference>
<dbReference type="Proteomes" id="UP000403266">
    <property type="component" value="Unassembled WGS sequence"/>
</dbReference>
<comment type="caution">
    <text evidence="1">The sequence shown here is derived from an EMBL/GenBank/DDBJ whole genome shotgun (WGS) entry which is preliminary data.</text>
</comment>
<proteinExistence type="predicted"/>
<organism evidence="1 2">
    <name type="scientific">Microvirga tunisiensis</name>
    <dbReference type="NCBI Taxonomy" id="2108360"/>
    <lineage>
        <taxon>Bacteria</taxon>
        <taxon>Pseudomonadati</taxon>
        <taxon>Pseudomonadota</taxon>
        <taxon>Alphaproteobacteria</taxon>
        <taxon>Hyphomicrobiales</taxon>
        <taxon>Methylobacteriaceae</taxon>
        <taxon>Microvirga</taxon>
    </lineage>
</organism>
<dbReference type="GO" id="GO:0008168">
    <property type="term" value="F:methyltransferase activity"/>
    <property type="evidence" value="ECO:0007669"/>
    <property type="project" value="InterPro"/>
</dbReference>
<dbReference type="AlphaFoldDB" id="A0A5N7MNL2"/>
<dbReference type="OrthoDB" id="9787471at2"/>
<dbReference type="Gene3D" id="3.30.950.10">
    <property type="entry name" value="Methyltransferase, Cobalt-precorrin-4 Transmethylase, Domain 2"/>
    <property type="match status" value="1"/>
</dbReference>
<name>A0A5N7MNL2_9HYPH</name>
<dbReference type="InterPro" id="IPR014776">
    <property type="entry name" value="4pyrrole_Mease_sub2"/>
</dbReference>